<feature type="region of interest" description="Disordered" evidence="2">
    <location>
        <begin position="121"/>
        <end position="144"/>
    </location>
</feature>
<dbReference type="AlphaFoldDB" id="A0AAU9KEF6"/>
<accession>A0AAU9KEF6</accession>
<keyword evidence="4" id="KW-1185">Reference proteome</keyword>
<reference evidence="3" key="1">
    <citation type="submission" date="2021-09" db="EMBL/GenBank/DDBJ databases">
        <authorList>
            <consortium name="AG Swart"/>
            <person name="Singh M."/>
            <person name="Singh A."/>
            <person name="Seah K."/>
            <person name="Emmerich C."/>
        </authorList>
    </citation>
    <scope>NUCLEOTIDE SEQUENCE</scope>
    <source>
        <strain evidence="3">ATCC30299</strain>
    </source>
</reference>
<evidence type="ECO:0000313" key="4">
    <source>
        <dbReference type="Proteomes" id="UP001162131"/>
    </source>
</evidence>
<evidence type="ECO:0000313" key="3">
    <source>
        <dbReference type="EMBL" id="CAG9335897.1"/>
    </source>
</evidence>
<proteinExistence type="predicted"/>
<dbReference type="Proteomes" id="UP001162131">
    <property type="component" value="Unassembled WGS sequence"/>
</dbReference>
<evidence type="ECO:0000256" key="2">
    <source>
        <dbReference type="SAM" id="MobiDB-lite"/>
    </source>
</evidence>
<evidence type="ECO:0000256" key="1">
    <source>
        <dbReference type="SAM" id="Coils"/>
    </source>
</evidence>
<comment type="caution">
    <text evidence="3">The sequence shown here is derived from an EMBL/GenBank/DDBJ whole genome shotgun (WGS) entry which is preliminary data.</text>
</comment>
<name>A0AAU9KEF6_9CILI</name>
<keyword evidence="1" id="KW-0175">Coiled coil</keyword>
<protein>
    <submittedName>
        <fullName evidence="3">Uncharacterized protein</fullName>
    </submittedName>
</protein>
<sequence length="285" mass="33404">MNNQFSFEGKYEESSKNAIKILDLFLDTHKKAGNSFDYECISNALKNFNKTQNEIETSERRINKLSEGLIISEAYYGTKHPKIKDSLIIIPNQSPLRPVTQKIKTKKLNKSLEKPFDFSLYSPQKSSRKQGRKISPPTPRSQGIFNTTFEPKQSLPVQLKHSFKLKIPQISKKLVIFDKPTVKRKNRRDLLLPIKNLHTENIMIIQRAFRRFLAKDFVKKKKEYGKDALKKALNEFEELKKEPIEEWSFQESDLYIPNFKVKKISISKYGLDVIPEAKYERFKSR</sequence>
<gene>
    <name evidence="3" type="ORF">BSTOLATCC_MIC65216</name>
</gene>
<organism evidence="3 4">
    <name type="scientific">Blepharisma stoltei</name>
    <dbReference type="NCBI Taxonomy" id="1481888"/>
    <lineage>
        <taxon>Eukaryota</taxon>
        <taxon>Sar</taxon>
        <taxon>Alveolata</taxon>
        <taxon>Ciliophora</taxon>
        <taxon>Postciliodesmatophora</taxon>
        <taxon>Heterotrichea</taxon>
        <taxon>Heterotrichida</taxon>
        <taxon>Blepharismidae</taxon>
        <taxon>Blepharisma</taxon>
    </lineage>
</organism>
<feature type="coiled-coil region" evidence="1">
    <location>
        <begin position="41"/>
        <end position="68"/>
    </location>
</feature>
<dbReference type="EMBL" id="CAJZBQ010000063">
    <property type="protein sequence ID" value="CAG9335897.1"/>
    <property type="molecule type" value="Genomic_DNA"/>
</dbReference>